<comment type="caution">
    <text evidence="1">The sequence shown here is derived from an EMBL/GenBank/DDBJ whole genome shotgun (WGS) entry which is preliminary data.</text>
</comment>
<reference evidence="1" key="2">
    <citation type="submission" date="2021-12" db="EMBL/GenBank/DDBJ databases">
        <title>Resequencing data analysis of finger millet.</title>
        <authorList>
            <person name="Hatakeyama M."/>
            <person name="Aluri S."/>
            <person name="Balachadran M.T."/>
            <person name="Sivarajan S.R."/>
            <person name="Poveda L."/>
            <person name="Shimizu-Inatsugi R."/>
            <person name="Schlapbach R."/>
            <person name="Sreeman S.M."/>
            <person name="Shimizu K.K."/>
        </authorList>
    </citation>
    <scope>NUCLEOTIDE SEQUENCE</scope>
</reference>
<evidence type="ECO:0000313" key="1">
    <source>
        <dbReference type="EMBL" id="GJN38641.1"/>
    </source>
</evidence>
<sequence>MGGAVSGSVAAGDAEGASYPVMLNVYDLTPLNNYLHWCGLGIFHSAVEGERPHDFGSNGLIGSTRVGCHRPWCPFDLTGGWLQNITEILTTSFPRIVTTLLMIFASD</sequence>
<evidence type="ECO:0000313" key="2">
    <source>
        <dbReference type="Proteomes" id="UP001054889"/>
    </source>
</evidence>
<proteinExistence type="predicted"/>
<dbReference type="Proteomes" id="UP001054889">
    <property type="component" value="Unassembled WGS sequence"/>
</dbReference>
<dbReference type="EMBL" id="BQKI01000097">
    <property type="protein sequence ID" value="GJN38641.1"/>
    <property type="molecule type" value="Genomic_DNA"/>
</dbReference>
<reference evidence="1" key="1">
    <citation type="journal article" date="2018" name="DNA Res.">
        <title>Multiple hybrid de novo genome assembly of finger millet, an orphan allotetraploid crop.</title>
        <authorList>
            <person name="Hatakeyama M."/>
            <person name="Aluri S."/>
            <person name="Balachadran M.T."/>
            <person name="Sivarajan S.R."/>
            <person name="Patrignani A."/>
            <person name="Gruter S."/>
            <person name="Poveda L."/>
            <person name="Shimizu-Inatsugi R."/>
            <person name="Baeten J."/>
            <person name="Francoijs K.J."/>
            <person name="Nataraja K.N."/>
            <person name="Reddy Y.A.N."/>
            <person name="Phadnis S."/>
            <person name="Ravikumar R.L."/>
            <person name="Schlapbach R."/>
            <person name="Sreeman S.M."/>
            <person name="Shimizu K.K."/>
        </authorList>
    </citation>
    <scope>NUCLEOTIDE SEQUENCE</scope>
</reference>
<name>A0AAV5FWR4_ELECO</name>
<gene>
    <name evidence="1" type="primary">gb27701</name>
    <name evidence="1" type="ORF">PR202_gb27701</name>
</gene>
<dbReference type="AlphaFoldDB" id="A0AAV5FWR4"/>
<accession>A0AAV5FWR4</accession>
<keyword evidence="2" id="KW-1185">Reference proteome</keyword>
<protein>
    <submittedName>
        <fullName evidence="1">Uncharacterized protein</fullName>
    </submittedName>
</protein>
<organism evidence="1 2">
    <name type="scientific">Eleusine coracana subsp. coracana</name>
    <dbReference type="NCBI Taxonomy" id="191504"/>
    <lineage>
        <taxon>Eukaryota</taxon>
        <taxon>Viridiplantae</taxon>
        <taxon>Streptophyta</taxon>
        <taxon>Embryophyta</taxon>
        <taxon>Tracheophyta</taxon>
        <taxon>Spermatophyta</taxon>
        <taxon>Magnoliopsida</taxon>
        <taxon>Liliopsida</taxon>
        <taxon>Poales</taxon>
        <taxon>Poaceae</taxon>
        <taxon>PACMAD clade</taxon>
        <taxon>Chloridoideae</taxon>
        <taxon>Cynodonteae</taxon>
        <taxon>Eleusininae</taxon>
        <taxon>Eleusine</taxon>
    </lineage>
</organism>